<name>W7D235_9LIST</name>
<proteinExistence type="predicted"/>
<evidence type="ECO:0000313" key="2">
    <source>
        <dbReference type="EMBL" id="EUJ39333.1"/>
    </source>
</evidence>
<sequence length="176" mass="20115">MTNAANENVLEHLKVQLETCESFVISVAFVTEAGLAALKSHFIDLKAKGIRGRLITSDYLGFNNPKVFSELLKIKNLDVRIFPEEGFHAKGYVFKQKDYYSITIGSSNLTLNALQKNYEWNIQLTSLENGDIVNQVLAAVDDQWQKSFELTSEWIKNYTTVFETIIQAKRVQQKKF</sequence>
<dbReference type="Gene3D" id="3.30.870.10">
    <property type="entry name" value="Endonuclease Chain A"/>
    <property type="match status" value="1"/>
</dbReference>
<keyword evidence="3" id="KW-1185">Reference proteome</keyword>
<dbReference type="RefSeq" id="WP_408605181.1">
    <property type="nucleotide sequence ID" value="NZ_AODH01000028.1"/>
</dbReference>
<protein>
    <submittedName>
        <fullName evidence="2">Type III restriction enzyme, res subunit</fullName>
    </submittedName>
</protein>
<organism evidence="2 3">
    <name type="scientific">Brochothrix campestris FSL F6-1037</name>
    <dbReference type="NCBI Taxonomy" id="1265861"/>
    <lineage>
        <taxon>Bacteria</taxon>
        <taxon>Bacillati</taxon>
        <taxon>Bacillota</taxon>
        <taxon>Bacilli</taxon>
        <taxon>Bacillales</taxon>
        <taxon>Listeriaceae</taxon>
        <taxon>Brochothrix</taxon>
    </lineage>
</organism>
<dbReference type="InterPro" id="IPR025202">
    <property type="entry name" value="PLD-like_dom"/>
</dbReference>
<dbReference type="EMBL" id="AODH01000028">
    <property type="protein sequence ID" value="EUJ39333.1"/>
    <property type="molecule type" value="Genomic_DNA"/>
</dbReference>
<accession>W7D235</accession>
<feature type="domain" description="Phospholipase D-like" evidence="1">
    <location>
        <begin position="38"/>
        <end position="136"/>
    </location>
</feature>
<comment type="caution">
    <text evidence="2">The sequence shown here is derived from an EMBL/GenBank/DDBJ whole genome shotgun (WGS) entry which is preliminary data.</text>
</comment>
<dbReference type="SUPFAM" id="SSF56024">
    <property type="entry name" value="Phospholipase D/nuclease"/>
    <property type="match status" value="1"/>
</dbReference>
<evidence type="ECO:0000313" key="3">
    <source>
        <dbReference type="Proteomes" id="UP000019243"/>
    </source>
</evidence>
<gene>
    <name evidence="2" type="ORF">BCAMP_07310</name>
</gene>
<evidence type="ECO:0000259" key="1">
    <source>
        <dbReference type="Pfam" id="PF13091"/>
    </source>
</evidence>
<dbReference type="STRING" id="1265861.BCAMP_07310"/>
<dbReference type="Pfam" id="PF13091">
    <property type="entry name" value="PLDc_2"/>
    <property type="match status" value="1"/>
</dbReference>
<reference evidence="2 3" key="1">
    <citation type="submission" date="2012-12" db="EMBL/GenBank/DDBJ databases">
        <title>Novel taxa of Listeriaceae from agricultural environments in the United States.</title>
        <authorList>
            <person name="den Bakker H.C."/>
            <person name="Allred A."/>
            <person name="Warchocki S."/>
            <person name="Wright E.M."/>
            <person name="Burrell A."/>
            <person name="Nightingale K.K."/>
            <person name="Kephart D."/>
            <person name="Wiedmann M."/>
        </authorList>
    </citation>
    <scope>NUCLEOTIDE SEQUENCE [LARGE SCALE GENOMIC DNA]</scope>
    <source>
        <strain evidence="2 3">FSL F6-1037</strain>
    </source>
</reference>
<dbReference type="Proteomes" id="UP000019243">
    <property type="component" value="Unassembled WGS sequence"/>
</dbReference>
<dbReference type="CDD" id="cd09204">
    <property type="entry name" value="PLDc_N_DEXD_b2"/>
    <property type="match status" value="1"/>
</dbReference>
<dbReference type="PATRIC" id="fig|1265861.3.peg.1434"/>
<dbReference type="AlphaFoldDB" id="W7D235"/>